<dbReference type="SUPFAM" id="SSF57756">
    <property type="entry name" value="Retrovirus zinc finger-like domains"/>
    <property type="match status" value="1"/>
</dbReference>
<dbReference type="GO" id="GO:0003676">
    <property type="term" value="F:nucleic acid binding"/>
    <property type="evidence" value="ECO:0007669"/>
    <property type="project" value="InterPro"/>
</dbReference>
<dbReference type="GO" id="GO:0005524">
    <property type="term" value="F:ATP binding"/>
    <property type="evidence" value="ECO:0007669"/>
    <property type="project" value="UniProtKB-KW"/>
</dbReference>
<dbReference type="FunFam" id="3.30.30.30:FF:000005">
    <property type="entry name" value="Heat shock protein ssb1"/>
    <property type="match status" value="1"/>
</dbReference>
<evidence type="ECO:0000256" key="4">
    <source>
        <dbReference type="SAM" id="MobiDB-lite"/>
    </source>
</evidence>
<organism evidence="5">
    <name type="scientific">Tanacetum cinerariifolium</name>
    <name type="common">Dalmatian daisy</name>
    <name type="synonym">Chrysanthemum cinerariifolium</name>
    <dbReference type="NCBI Taxonomy" id="118510"/>
    <lineage>
        <taxon>Eukaryota</taxon>
        <taxon>Viridiplantae</taxon>
        <taxon>Streptophyta</taxon>
        <taxon>Embryophyta</taxon>
        <taxon>Tracheophyta</taxon>
        <taxon>Spermatophyta</taxon>
        <taxon>Magnoliopsida</taxon>
        <taxon>eudicotyledons</taxon>
        <taxon>Gunneridae</taxon>
        <taxon>Pentapetalae</taxon>
        <taxon>asterids</taxon>
        <taxon>campanulids</taxon>
        <taxon>Asterales</taxon>
        <taxon>Asteraceae</taxon>
        <taxon>Asteroideae</taxon>
        <taxon>Anthemideae</taxon>
        <taxon>Anthemidinae</taxon>
        <taxon>Tanacetum</taxon>
    </lineage>
</organism>
<evidence type="ECO:0000313" key="5">
    <source>
        <dbReference type="EMBL" id="GEU55299.1"/>
    </source>
</evidence>
<sequence length="926" mass="106107">MEVDPCKYTPLKTHSSIARVKDILKDFINSTSERHIKGFHDENEKMRIKGHQLVFNMQVKGEPLAWWRMGLLQRDICIGILTMMMIGHAFCQVDECHSAWKIRLELDEIDKFFAQAGIIEVHFLFFNPESSVFFILIEELIEKADGFAGVFLGVQIQMDSKGTDTKKAVTGAGSSSKATKTQRYTQHYKRLIRNRFSDSTVQPDMELWPFKVIVVEHKGKYEEYSPEEISCMILNNLKESAEAFLATEVFDAVITVLAYSSDKQRHTIKDTEKGRKKQGPLLLMALLEDHLAKFYKMADAKEMFEAIKSRFGGNDESKKMQKYLLKQQFKGFFVSTSKEFQTLLSQLEILGVGVSHKDANQKFLRSLPSSWSQVALIIRTKPGLDTFSFDDLYNNLRVFERDVKGTTASSSNTQNMAFVSAENTSSTNDINNDDMEEMDLKWQDPVGFDKTKVECFNCHKIGHFARDYRAKGNQDSRRRDDGYNGNKTRDNESDLEDTPVNDRFADGMHAVLPLMKENYMPSGPDVEKDYSKFTYGLKQTLADESDSKPSGYASFESNSSVETSTSMPQPVENASKVVCEPKVWTDAPIIKEDIAVKALTGYNWRYKRNSWNKFSNYNSGSKFKNSVKDALGRLCQRWLRHMTGNKAHLADYQEFKGGIYVAFGGSNRMITAPKVPSPKPSPEHKLPSPSNDPLPGRKDSLKLKELIDLCTHLSSKVMELESEVIDINVHSKFDTAAPVVKKEKSFKQGRIIAYIDEEVKINFEEAQAKPYRMDLEHTKKVLSMQDVDDEEPAEVKEVLEVVTANAFIEQVKRNERLNDAVMKYQALKRKPLTEAQAKKNMIIYLKNMAGYKMNYFKRMTYIEIRPLFKKHYNYNQAFLEEVNEEIIVPKKEAEVKGHKKEGKSLKKEITKKQKIDKEAKELKSHL</sequence>
<dbReference type="EMBL" id="BKCJ010003473">
    <property type="protein sequence ID" value="GEU55299.1"/>
    <property type="molecule type" value="Genomic_DNA"/>
</dbReference>
<feature type="region of interest" description="Disordered" evidence="4">
    <location>
        <begin position="471"/>
        <end position="501"/>
    </location>
</feature>
<dbReference type="Gene3D" id="3.30.420.40">
    <property type="match status" value="1"/>
</dbReference>
<keyword evidence="2" id="KW-0547">Nucleotide-binding</keyword>
<dbReference type="InterPro" id="IPR043129">
    <property type="entry name" value="ATPase_NBD"/>
</dbReference>
<dbReference type="SUPFAM" id="SSF53067">
    <property type="entry name" value="Actin-like ATPase domain"/>
    <property type="match status" value="1"/>
</dbReference>
<accession>A0A6L2L220</accession>
<feature type="compositionally biased region" description="Basic and acidic residues" evidence="4">
    <location>
        <begin position="471"/>
        <end position="492"/>
    </location>
</feature>
<feature type="region of interest" description="Disordered" evidence="4">
    <location>
        <begin position="671"/>
        <end position="697"/>
    </location>
</feature>
<evidence type="ECO:0000256" key="2">
    <source>
        <dbReference type="ARBA" id="ARBA00022741"/>
    </source>
</evidence>
<gene>
    <name evidence="5" type="ORF">Tci_027277</name>
</gene>
<dbReference type="GO" id="GO:0140662">
    <property type="term" value="F:ATP-dependent protein folding chaperone"/>
    <property type="evidence" value="ECO:0007669"/>
    <property type="project" value="InterPro"/>
</dbReference>
<comment type="subcellular location">
    <subcellularLocation>
        <location evidence="1">Endoplasmic reticulum lumen</location>
    </subcellularLocation>
</comment>
<dbReference type="PANTHER" id="PTHR19375">
    <property type="entry name" value="HEAT SHOCK PROTEIN 70KDA"/>
    <property type="match status" value="1"/>
</dbReference>
<dbReference type="AlphaFoldDB" id="A0A6L2L220"/>
<dbReference type="GO" id="GO:0008270">
    <property type="term" value="F:zinc ion binding"/>
    <property type="evidence" value="ECO:0007669"/>
    <property type="project" value="InterPro"/>
</dbReference>
<protein>
    <submittedName>
        <fullName evidence="5">Ribonuclease H-like domain-containing protein</fullName>
    </submittedName>
</protein>
<evidence type="ECO:0000256" key="3">
    <source>
        <dbReference type="ARBA" id="ARBA00022840"/>
    </source>
</evidence>
<keyword evidence="3" id="KW-0067">ATP-binding</keyword>
<evidence type="ECO:0000256" key="1">
    <source>
        <dbReference type="ARBA" id="ARBA00004319"/>
    </source>
</evidence>
<reference evidence="5" key="1">
    <citation type="journal article" date="2019" name="Sci. Rep.">
        <title>Draft genome of Tanacetum cinerariifolium, the natural source of mosquito coil.</title>
        <authorList>
            <person name="Yamashiro T."/>
            <person name="Shiraishi A."/>
            <person name="Satake H."/>
            <person name="Nakayama K."/>
        </authorList>
    </citation>
    <scope>NUCLEOTIDE SEQUENCE</scope>
</reference>
<dbReference type="Pfam" id="PF00012">
    <property type="entry name" value="HSP70"/>
    <property type="match status" value="1"/>
</dbReference>
<comment type="caution">
    <text evidence="5">The sequence shown here is derived from an EMBL/GenBank/DDBJ whole genome shotgun (WGS) entry which is preliminary data.</text>
</comment>
<dbReference type="InterPro" id="IPR013126">
    <property type="entry name" value="Hsp_70_fam"/>
</dbReference>
<dbReference type="InterPro" id="IPR036875">
    <property type="entry name" value="Znf_CCHC_sf"/>
</dbReference>
<proteinExistence type="predicted"/>
<feature type="compositionally biased region" description="Polar residues" evidence="4">
    <location>
        <begin position="555"/>
        <end position="568"/>
    </location>
</feature>
<dbReference type="GO" id="GO:0005788">
    <property type="term" value="C:endoplasmic reticulum lumen"/>
    <property type="evidence" value="ECO:0007669"/>
    <property type="project" value="UniProtKB-SubCell"/>
</dbReference>
<name>A0A6L2L220_TANCI</name>
<feature type="region of interest" description="Disordered" evidence="4">
    <location>
        <begin position="543"/>
        <end position="568"/>
    </location>
</feature>